<comment type="caution">
    <text evidence="3">The sequence shown here is derived from an EMBL/GenBank/DDBJ whole genome shotgun (WGS) entry which is preliminary data.</text>
</comment>
<protein>
    <recommendedName>
        <fullName evidence="5">F-box protein</fullName>
    </recommendedName>
</protein>
<feature type="domain" description="F-box associated beta-propeller type 1" evidence="2">
    <location>
        <begin position="90"/>
        <end position="298"/>
    </location>
</feature>
<dbReference type="PANTHER" id="PTHR31672:SF13">
    <property type="entry name" value="F-BOX PROTEIN CPR30-LIKE"/>
    <property type="match status" value="1"/>
</dbReference>
<dbReference type="PANTHER" id="PTHR31672">
    <property type="entry name" value="BNACNNG10540D PROTEIN"/>
    <property type="match status" value="1"/>
</dbReference>
<dbReference type="InterPro" id="IPR050796">
    <property type="entry name" value="SCF_F-box_component"/>
</dbReference>
<keyword evidence="4" id="KW-1185">Reference proteome</keyword>
<dbReference type="CDD" id="cd22157">
    <property type="entry name" value="F-box_AtFBW1-like"/>
    <property type="match status" value="1"/>
</dbReference>
<dbReference type="Pfam" id="PF07734">
    <property type="entry name" value="FBA_1"/>
    <property type="match status" value="1"/>
</dbReference>
<evidence type="ECO:0008006" key="5">
    <source>
        <dbReference type="Google" id="ProtNLM"/>
    </source>
</evidence>
<dbReference type="InterPro" id="IPR036047">
    <property type="entry name" value="F-box-like_dom_sf"/>
</dbReference>
<evidence type="ECO:0000313" key="4">
    <source>
        <dbReference type="Proteomes" id="UP001187192"/>
    </source>
</evidence>
<organism evidence="3 4">
    <name type="scientific">Ficus carica</name>
    <name type="common">Common fig</name>
    <dbReference type="NCBI Taxonomy" id="3494"/>
    <lineage>
        <taxon>Eukaryota</taxon>
        <taxon>Viridiplantae</taxon>
        <taxon>Streptophyta</taxon>
        <taxon>Embryophyta</taxon>
        <taxon>Tracheophyta</taxon>
        <taxon>Spermatophyta</taxon>
        <taxon>Magnoliopsida</taxon>
        <taxon>eudicotyledons</taxon>
        <taxon>Gunneridae</taxon>
        <taxon>Pentapetalae</taxon>
        <taxon>rosids</taxon>
        <taxon>fabids</taxon>
        <taxon>Rosales</taxon>
        <taxon>Moraceae</taxon>
        <taxon>Ficeae</taxon>
        <taxon>Ficus</taxon>
    </lineage>
</organism>
<evidence type="ECO:0000259" key="1">
    <source>
        <dbReference type="Pfam" id="PF00646"/>
    </source>
</evidence>
<sequence>MEEILARLDAKSVSRCKCVSKSWLSLISSPSFMNRHHKQQVPRTLLRQEGLFSVRNSENFDQISAHVFAPLVIENIVWGRYPLDLALVGSQNGVLCLFDKRYHAVYLWNPAIKKIKKLPPSPISHTNPVAIRSIYGFGYEPTTNDFKVVAVTARRQWGSNNSFRGGEQVGVYSLGSNSWTSMEMPDLFSCLVDSSALISQMRKMFSVVLCGSIHWLLGLGGQWKVESIAIVAFDLSTEEFKLIDAPMSVAANKVESISVLSGCLSLLTFDGLGLIEIWVMEKYGAADSWTKHLSVDLVWHPVPLFRGNFFRPRGNFLRPRGVSHNGNLLLDSGEISEHLCFYNKKSNRVQYLCPWKSVMDVATYAESIFLS</sequence>
<evidence type="ECO:0000259" key="2">
    <source>
        <dbReference type="Pfam" id="PF07734"/>
    </source>
</evidence>
<dbReference type="Pfam" id="PF00646">
    <property type="entry name" value="F-box"/>
    <property type="match status" value="1"/>
</dbReference>
<gene>
    <name evidence="3" type="ORF">TIFTF001_030686</name>
</gene>
<evidence type="ECO:0000313" key="3">
    <source>
        <dbReference type="EMBL" id="GMN61600.1"/>
    </source>
</evidence>
<dbReference type="NCBIfam" id="TIGR01640">
    <property type="entry name" value="F_box_assoc_1"/>
    <property type="match status" value="1"/>
</dbReference>
<dbReference type="SUPFAM" id="SSF81383">
    <property type="entry name" value="F-box domain"/>
    <property type="match status" value="1"/>
</dbReference>
<accession>A0AA88DUV9</accession>
<dbReference type="InterPro" id="IPR001810">
    <property type="entry name" value="F-box_dom"/>
</dbReference>
<name>A0AA88DUV9_FICCA</name>
<dbReference type="AlphaFoldDB" id="A0AA88DUV9"/>
<dbReference type="Proteomes" id="UP001187192">
    <property type="component" value="Unassembled WGS sequence"/>
</dbReference>
<reference evidence="3" key="1">
    <citation type="submission" date="2023-07" db="EMBL/GenBank/DDBJ databases">
        <title>draft genome sequence of fig (Ficus carica).</title>
        <authorList>
            <person name="Takahashi T."/>
            <person name="Nishimura K."/>
        </authorList>
    </citation>
    <scope>NUCLEOTIDE SEQUENCE</scope>
</reference>
<dbReference type="InterPro" id="IPR017451">
    <property type="entry name" value="F-box-assoc_interact_dom"/>
</dbReference>
<dbReference type="InterPro" id="IPR006527">
    <property type="entry name" value="F-box-assoc_dom_typ1"/>
</dbReference>
<proteinExistence type="predicted"/>
<dbReference type="Gene3D" id="1.20.1280.50">
    <property type="match status" value="1"/>
</dbReference>
<dbReference type="EMBL" id="BTGU01000114">
    <property type="protein sequence ID" value="GMN61600.1"/>
    <property type="molecule type" value="Genomic_DNA"/>
</dbReference>
<feature type="domain" description="F-box" evidence="1">
    <location>
        <begin position="2"/>
        <end position="32"/>
    </location>
</feature>